<feature type="compositionally biased region" description="Low complexity" evidence="5">
    <location>
        <begin position="9"/>
        <end position="21"/>
    </location>
</feature>
<keyword evidence="1" id="KW-0805">Transcription regulation</keyword>
<feature type="region of interest" description="Disordered" evidence="5">
    <location>
        <begin position="148"/>
        <end position="178"/>
    </location>
</feature>
<feature type="domain" description="Myb-like" evidence="6">
    <location>
        <begin position="91"/>
        <end position="137"/>
    </location>
</feature>
<keyword evidence="4" id="KW-0539">Nucleus</keyword>
<dbReference type="SUPFAM" id="SSF46689">
    <property type="entry name" value="Homeodomain-like"/>
    <property type="match status" value="1"/>
</dbReference>
<keyword evidence="9" id="KW-1185">Reference proteome</keyword>
<dbReference type="InterPro" id="IPR017930">
    <property type="entry name" value="Myb_dom"/>
</dbReference>
<dbReference type="Gene3D" id="1.10.10.60">
    <property type="entry name" value="Homeodomain-like"/>
    <property type="match status" value="2"/>
</dbReference>
<evidence type="ECO:0000313" key="8">
    <source>
        <dbReference type="EMBL" id="KAK8843030.1"/>
    </source>
</evidence>
<feature type="region of interest" description="Disordered" evidence="5">
    <location>
        <begin position="1"/>
        <end position="37"/>
    </location>
</feature>
<name>A0ABR2H9X1_9EUKA</name>
<dbReference type="InterPro" id="IPR001005">
    <property type="entry name" value="SANT/Myb"/>
</dbReference>
<evidence type="ECO:0008006" key="10">
    <source>
        <dbReference type="Google" id="ProtNLM"/>
    </source>
</evidence>
<feature type="domain" description="HTH myb-type" evidence="7">
    <location>
        <begin position="98"/>
        <end position="145"/>
    </location>
</feature>
<evidence type="ECO:0000256" key="4">
    <source>
        <dbReference type="ARBA" id="ARBA00023242"/>
    </source>
</evidence>
<evidence type="ECO:0000259" key="6">
    <source>
        <dbReference type="PROSITE" id="PS50090"/>
    </source>
</evidence>
<evidence type="ECO:0000256" key="1">
    <source>
        <dbReference type="ARBA" id="ARBA00023015"/>
    </source>
</evidence>
<evidence type="ECO:0000256" key="2">
    <source>
        <dbReference type="ARBA" id="ARBA00023125"/>
    </source>
</evidence>
<dbReference type="InterPro" id="IPR009057">
    <property type="entry name" value="Homeodomain-like_sf"/>
</dbReference>
<sequence>MLISKSKNKSTNLKTKSTGKSESNDSSKQLNGYSKHRPSYFTPKIKFTLQEDMLLYNAVQNHGTDDWHVIASKVPGRNPRQCRERWNNYVNPSLISTPWTAEEDYLLMKKYQELGSHWCAIASYFSSRSTNSVKNRFIILNRRQNKEMKKDNKKIKKDTVSSSPLPNKQKLLRKSSNSTALQKASAILNIDTKNNFQLEREDSKSKIADPFEMFDNLSIDWFDVI</sequence>
<protein>
    <recommendedName>
        <fullName evidence="10">Myb-like DNA-binding domain containing protein</fullName>
    </recommendedName>
</protein>
<gene>
    <name evidence="8" type="ORF">M9Y10_025218</name>
</gene>
<dbReference type="SMART" id="SM00717">
    <property type="entry name" value="SANT"/>
    <property type="match status" value="2"/>
</dbReference>
<dbReference type="InterPro" id="IPR051575">
    <property type="entry name" value="Myb-like_DNA-bd"/>
</dbReference>
<dbReference type="PROSITE" id="PS50090">
    <property type="entry name" value="MYB_LIKE"/>
    <property type="match status" value="2"/>
</dbReference>
<evidence type="ECO:0000256" key="3">
    <source>
        <dbReference type="ARBA" id="ARBA00023163"/>
    </source>
</evidence>
<dbReference type="EMBL" id="JAPFFF010000036">
    <property type="protein sequence ID" value="KAK8843030.1"/>
    <property type="molecule type" value="Genomic_DNA"/>
</dbReference>
<dbReference type="PANTHER" id="PTHR46621:SF1">
    <property type="entry name" value="SNRNA-ACTIVATING PROTEIN COMPLEX SUBUNIT 4"/>
    <property type="match status" value="1"/>
</dbReference>
<accession>A0ABR2H9X1</accession>
<comment type="caution">
    <text evidence="8">The sequence shown here is derived from an EMBL/GenBank/DDBJ whole genome shotgun (WGS) entry which is preliminary data.</text>
</comment>
<evidence type="ECO:0000256" key="5">
    <source>
        <dbReference type="SAM" id="MobiDB-lite"/>
    </source>
</evidence>
<feature type="domain" description="HTH myb-type" evidence="7">
    <location>
        <begin position="46"/>
        <end position="94"/>
    </location>
</feature>
<dbReference type="Proteomes" id="UP001470230">
    <property type="component" value="Unassembled WGS sequence"/>
</dbReference>
<evidence type="ECO:0000313" key="9">
    <source>
        <dbReference type="Proteomes" id="UP001470230"/>
    </source>
</evidence>
<evidence type="ECO:0000259" key="7">
    <source>
        <dbReference type="PROSITE" id="PS51294"/>
    </source>
</evidence>
<reference evidence="8 9" key="1">
    <citation type="submission" date="2024-04" db="EMBL/GenBank/DDBJ databases">
        <title>Tritrichomonas musculus Genome.</title>
        <authorList>
            <person name="Alves-Ferreira E."/>
            <person name="Grigg M."/>
            <person name="Lorenzi H."/>
            <person name="Galac M."/>
        </authorList>
    </citation>
    <scope>NUCLEOTIDE SEQUENCE [LARGE SCALE GENOMIC DNA]</scope>
    <source>
        <strain evidence="8 9">EAF2021</strain>
    </source>
</reference>
<proteinExistence type="predicted"/>
<keyword evidence="3" id="KW-0804">Transcription</keyword>
<dbReference type="PROSITE" id="PS51294">
    <property type="entry name" value="HTH_MYB"/>
    <property type="match status" value="2"/>
</dbReference>
<dbReference type="Pfam" id="PF00249">
    <property type="entry name" value="Myb_DNA-binding"/>
    <property type="match status" value="2"/>
</dbReference>
<organism evidence="8 9">
    <name type="scientific">Tritrichomonas musculus</name>
    <dbReference type="NCBI Taxonomy" id="1915356"/>
    <lineage>
        <taxon>Eukaryota</taxon>
        <taxon>Metamonada</taxon>
        <taxon>Parabasalia</taxon>
        <taxon>Tritrichomonadida</taxon>
        <taxon>Tritrichomonadidae</taxon>
        <taxon>Tritrichomonas</taxon>
    </lineage>
</organism>
<keyword evidence="2" id="KW-0238">DNA-binding</keyword>
<dbReference type="CDD" id="cd00167">
    <property type="entry name" value="SANT"/>
    <property type="match status" value="2"/>
</dbReference>
<dbReference type="PANTHER" id="PTHR46621">
    <property type="entry name" value="SNRNA-ACTIVATING PROTEIN COMPLEX SUBUNIT 4"/>
    <property type="match status" value="1"/>
</dbReference>
<feature type="domain" description="Myb-like" evidence="6">
    <location>
        <begin position="46"/>
        <end position="90"/>
    </location>
</feature>